<dbReference type="InterPro" id="IPR043504">
    <property type="entry name" value="Peptidase_S1_PA_chymotrypsin"/>
</dbReference>
<dbReference type="InterPro" id="IPR050127">
    <property type="entry name" value="Serine_Proteases_S1"/>
</dbReference>
<dbReference type="Pfam" id="PF00089">
    <property type="entry name" value="Trypsin"/>
    <property type="match status" value="1"/>
</dbReference>
<evidence type="ECO:0000256" key="1">
    <source>
        <dbReference type="ARBA" id="ARBA00022670"/>
    </source>
</evidence>
<dbReference type="SUPFAM" id="SSF50494">
    <property type="entry name" value="Trypsin-like serine proteases"/>
    <property type="match status" value="1"/>
</dbReference>
<sequence length="396" mass="44706">MFKFCLCWIIILFTQFKDMRLFKDFNDYSRAVSLQYLADGSQLPLLSDRTVNSFNNQRRRHRKSSYSDWSDWSSCSDSCITVRQRSKICGSNVVTESSYCYATGSRCLGLLTNYYEQLNSSFSNKVDEYGVSVNLTCGVNVASATIPGYKSPKFLIKIMGGQESGKFHWPWQVAVLNGFLEVICGGTLIAPGWVLTAAHCSRQKLFVMLKEYDLSVHEGDEIRLRVERIIIHPKYNPNTIDNDMALLKLRTSNSVIDGGLNLQPACLPAFDIQQWKRKPKMCVVIGWGKVKSRDSHGSKILREARVPIVGQRTCRAAYWRYQITDNMFCAGYRDGRADTCTGDSGGPLLCNIRGRWTVVGVTSFGYGCGRHSKYGIYANVANHVRWITSVIKTPGY</sequence>
<dbReference type="Gene3D" id="2.40.10.10">
    <property type="entry name" value="Trypsin-like serine proteases"/>
    <property type="match status" value="1"/>
</dbReference>
<dbReference type="InterPro" id="IPR001314">
    <property type="entry name" value="Peptidase_S1A"/>
</dbReference>
<dbReference type="GO" id="GO:0005615">
    <property type="term" value="C:extracellular space"/>
    <property type="evidence" value="ECO:0007669"/>
    <property type="project" value="TreeGrafter"/>
</dbReference>
<evidence type="ECO:0000313" key="8">
    <source>
        <dbReference type="EMBL" id="MBY12685.1"/>
    </source>
</evidence>
<evidence type="ECO:0000256" key="4">
    <source>
        <dbReference type="ARBA" id="ARBA00023157"/>
    </source>
</evidence>
<organism evidence="8">
    <name type="scientific">Schizaphis graminum</name>
    <name type="common">Green bug aphid</name>
    <dbReference type="NCBI Taxonomy" id="13262"/>
    <lineage>
        <taxon>Eukaryota</taxon>
        <taxon>Metazoa</taxon>
        <taxon>Ecdysozoa</taxon>
        <taxon>Arthropoda</taxon>
        <taxon>Hexapoda</taxon>
        <taxon>Insecta</taxon>
        <taxon>Pterygota</taxon>
        <taxon>Neoptera</taxon>
        <taxon>Paraneoptera</taxon>
        <taxon>Hemiptera</taxon>
        <taxon>Sternorrhyncha</taxon>
        <taxon>Aphidomorpha</taxon>
        <taxon>Aphidoidea</taxon>
        <taxon>Aphididae</taxon>
        <taxon>Aphidini</taxon>
        <taxon>Schizaphis</taxon>
    </lineage>
</organism>
<dbReference type="PROSITE" id="PS50240">
    <property type="entry name" value="TRYPSIN_DOM"/>
    <property type="match status" value="1"/>
</dbReference>
<accession>A0A2S2N6B2</accession>
<feature type="signal peptide" evidence="6">
    <location>
        <begin position="1"/>
        <end position="21"/>
    </location>
</feature>
<feature type="chain" id="PRO_5015515308" evidence="6">
    <location>
        <begin position="22"/>
        <end position="396"/>
    </location>
</feature>
<dbReference type="InterPro" id="IPR033116">
    <property type="entry name" value="TRYPSIN_SER"/>
</dbReference>
<dbReference type="PANTHER" id="PTHR24264">
    <property type="entry name" value="TRYPSIN-RELATED"/>
    <property type="match status" value="1"/>
</dbReference>
<reference evidence="8" key="1">
    <citation type="submission" date="2018-04" db="EMBL/GenBank/DDBJ databases">
        <title>Transcriptome of Schizaphis graminum biotype I.</title>
        <authorList>
            <person name="Scully E.D."/>
            <person name="Geib S.M."/>
            <person name="Palmer N.A."/>
            <person name="Koch K."/>
            <person name="Bradshaw J."/>
            <person name="Heng-Moss T."/>
            <person name="Sarath G."/>
        </authorList>
    </citation>
    <scope>NUCLEOTIDE SEQUENCE</scope>
</reference>
<name>A0A2S2N6B2_SCHGA</name>
<dbReference type="PROSITE" id="PS00134">
    <property type="entry name" value="TRYPSIN_HIS"/>
    <property type="match status" value="1"/>
</dbReference>
<protein>
    <submittedName>
        <fullName evidence="8">Cationic trypsin</fullName>
    </submittedName>
</protein>
<dbReference type="GO" id="GO:0006508">
    <property type="term" value="P:proteolysis"/>
    <property type="evidence" value="ECO:0007669"/>
    <property type="project" value="UniProtKB-KW"/>
</dbReference>
<evidence type="ECO:0000259" key="7">
    <source>
        <dbReference type="PROSITE" id="PS50240"/>
    </source>
</evidence>
<keyword evidence="1 5" id="KW-0645">Protease</keyword>
<dbReference type="CDD" id="cd00190">
    <property type="entry name" value="Tryp_SPc"/>
    <property type="match status" value="1"/>
</dbReference>
<dbReference type="PRINTS" id="PR00722">
    <property type="entry name" value="CHYMOTRYPSIN"/>
</dbReference>
<evidence type="ECO:0000256" key="6">
    <source>
        <dbReference type="SAM" id="SignalP"/>
    </source>
</evidence>
<proteinExistence type="predicted"/>
<dbReference type="PROSITE" id="PS00135">
    <property type="entry name" value="TRYPSIN_SER"/>
    <property type="match status" value="1"/>
</dbReference>
<gene>
    <name evidence="8" type="primary">TRY1</name>
    <name evidence="8" type="ORF">g.55492</name>
</gene>
<dbReference type="InterPro" id="IPR001254">
    <property type="entry name" value="Trypsin_dom"/>
</dbReference>
<evidence type="ECO:0000256" key="2">
    <source>
        <dbReference type="ARBA" id="ARBA00022801"/>
    </source>
</evidence>
<keyword evidence="3 5" id="KW-0720">Serine protease</keyword>
<keyword evidence="4" id="KW-1015">Disulfide bond</keyword>
<evidence type="ECO:0000256" key="3">
    <source>
        <dbReference type="ARBA" id="ARBA00022825"/>
    </source>
</evidence>
<keyword evidence="2 5" id="KW-0378">Hydrolase</keyword>
<evidence type="ECO:0000256" key="5">
    <source>
        <dbReference type="RuleBase" id="RU363034"/>
    </source>
</evidence>
<feature type="domain" description="Peptidase S1" evidence="7">
    <location>
        <begin position="158"/>
        <end position="392"/>
    </location>
</feature>
<dbReference type="PANTHER" id="PTHR24264:SF54">
    <property type="entry name" value="PEPTIDASE S1 DOMAIN-CONTAINING PROTEIN"/>
    <property type="match status" value="1"/>
</dbReference>
<keyword evidence="6" id="KW-0732">Signal</keyword>
<dbReference type="GO" id="GO:0004252">
    <property type="term" value="F:serine-type endopeptidase activity"/>
    <property type="evidence" value="ECO:0007669"/>
    <property type="project" value="InterPro"/>
</dbReference>
<dbReference type="InterPro" id="IPR009003">
    <property type="entry name" value="Peptidase_S1_PA"/>
</dbReference>
<dbReference type="SMART" id="SM00020">
    <property type="entry name" value="Tryp_SPc"/>
    <property type="match status" value="1"/>
</dbReference>
<dbReference type="FunFam" id="2.40.10.10:FF:000003">
    <property type="entry name" value="Transmembrane serine protease 3"/>
    <property type="match status" value="1"/>
</dbReference>
<dbReference type="InterPro" id="IPR018114">
    <property type="entry name" value="TRYPSIN_HIS"/>
</dbReference>
<dbReference type="EMBL" id="GGMR01000066">
    <property type="protein sequence ID" value="MBY12685.1"/>
    <property type="molecule type" value="Transcribed_RNA"/>
</dbReference>
<dbReference type="AlphaFoldDB" id="A0A2S2N6B2"/>